<evidence type="ECO:0000256" key="4">
    <source>
        <dbReference type="ARBA" id="ARBA00023157"/>
    </source>
</evidence>
<dbReference type="Proteomes" id="UP000046395">
    <property type="component" value="Unassembled WGS sequence"/>
</dbReference>
<keyword evidence="4" id="KW-1015">Disulfide bond</keyword>
<feature type="domain" description="Chitin-binding type-2" evidence="8">
    <location>
        <begin position="462"/>
        <end position="516"/>
    </location>
</feature>
<dbReference type="InterPro" id="IPR050314">
    <property type="entry name" value="Glycosyl_Hydrlase_18"/>
</dbReference>
<dbReference type="PROSITE" id="PS51910">
    <property type="entry name" value="GH18_2"/>
    <property type="match status" value="1"/>
</dbReference>
<dbReference type="WBParaSite" id="TMUE_2000010312.1">
    <property type="protein sequence ID" value="TMUE_2000010312.1"/>
    <property type="gene ID" value="WBGene00300943"/>
</dbReference>
<evidence type="ECO:0000256" key="2">
    <source>
        <dbReference type="ARBA" id="ARBA00022669"/>
    </source>
</evidence>
<dbReference type="FunFam" id="3.10.50.10:FF:000001">
    <property type="entry name" value="Chitinase 3-like 1"/>
    <property type="match status" value="1"/>
</dbReference>
<dbReference type="SUPFAM" id="SSF51445">
    <property type="entry name" value="(Trans)glycosidases"/>
    <property type="match status" value="1"/>
</dbReference>
<feature type="chain" id="PRO_5024320743" evidence="7">
    <location>
        <begin position="31"/>
        <end position="618"/>
    </location>
</feature>
<dbReference type="Gene3D" id="3.10.50.10">
    <property type="match status" value="1"/>
</dbReference>
<dbReference type="GO" id="GO:0005975">
    <property type="term" value="P:carbohydrate metabolic process"/>
    <property type="evidence" value="ECO:0007669"/>
    <property type="project" value="InterPro"/>
</dbReference>
<dbReference type="InterPro" id="IPR001579">
    <property type="entry name" value="Glyco_hydro_18_chit_AS"/>
</dbReference>
<dbReference type="GO" id="GO:0006032">
    <property type="term" value="P:chitin catabolic process"/>
    <property type="evidence" value="ECO:0007669"/>
    <property type="project" value="UniProtKB-ARBA"/>
</dbReference>
<keyword evidence="2" id="KW-0147">Chitin-binding</keyword>
<organism evidence="10 11">
    <name type="scientific">Trichuris muris</name>
    <name type="common">Mouse whipworm</name>
    <dbReference type="NCBI Taxonomy" id="70415"/>
    <lineage>
        <taxon>Eukaryota</taxon>
        <taxon>Metazoa</taxon>
        <taxon>Ecdysozoa</taxon>
        <taxon>Nematoda</taxon>
        <taxon>Enoplea</taxon>
        <taxon>Dorylaimia</taxon>
        <taxon>Trichinellida</taxon>
        <taxon>Trichuridae</taxon>
        <taxon>Trichuris</taxon>
    </lineage>
</organism>
<keyword evidence="7" id="KW-0732">Signal</keyword>
<keyword evidence="10" id="KW-1185">Reference proteome</keyword>
<dbReference type="SMART" id="SM00494">
    <property type="entry name" value="ChtBD2"/>
    <property type="match status" value="1"/>
</dbReference>
<evidence type="ECO:0000256" key="3">
    <source>
        <dbReference type="ARBA" id="ARBA00022801"/>
    </source>
</evidence>
<dbReference type="InterPro" id="IPR002557">
    <property type="entry name" value="Chitin-bd_dom"/>
</dbReference>
<dbReference type="Gene3D" id="2.170.140.10">
    <property type="entry name" value="Chitin binding domain"/>
    <property type="match status" value="1"/>
</dbReference>
<name>A0A5S6QTU3_TRIMR</name>
<dbReference type="PROSITE" id="PS01095">
    <property type="entry name" value="GH18_1"/>
    <property type="match status" value="1"/>
</dbReference>
<dbReference type="InterPro" id="IPR017853">
    <property type="entry name" value="GH"/>
</dbReference>
<evidence type="ECO:0000256" key="1">
    <source>
        <dbReference type="ARBA" id="ARBA00009121"/>
    </source>
</evidence>
<feature type="domain" description="GH18" evidence="9">
    <location>
        <begin position="41"/>
        <end position="410"/>
    </location>
</feature>
<evidence type="ECO:0000256" key="7">
    <source>
        <dbReference type="SAM" id="SignalP"/>
    </source>
</evidence>
<dbReference type="Pfam" id="PF00704">
    <property type="entry name" value="Glyco_hydro_18"/>
    <property type="match status" value="1"/>
</dbReference>
<dbReference type="InterPro" id="IPR036508">
    <property type="entry name" value="Chitin-bd_dom_sf"/>
</dbReference>
<dbReference type="InterPro" id="IPR029070">
    <property type="entry name" value="Chitinase_insertion_sf"/>
</dbReference>
<dbReference type="PANTHER" id="PTHR11177">
    <property type="entry name" value="CHITINASE"/>
    <property type="match status" value="1"/>
</dbReference>
<dbReference type="GO" id="GO:0005576">
    <property type="term" value="C:extracellular region"/>
    <property type="evidence" value="ECO:0007669"/>
    <property type="project" value="InterPro"/>
</dbReference>
<reference evidence="11" key="1">
    <citation type="submission" date="2019-12" db="UniProtKB">
        <authorList>
            <consortium name="WormBaseParasite"/>
        </authorList>
    </citation>
    <scope>IDENTIFICATION</scope>
</reference>
<evidence type="ECO:0000259" key="9">
    <source>
        <dbReference type="PROSITE" id="PS51910"/>
    </source>
</evidence>
<accession>A0A5S6QTU3</accession>
<evidence type="ECO:0000259" key="8">
    <source>
        <dbReference type="PROSITE" id="PS50940"/>
    </source>
</evidence>
<feature type="signal peptide" evidence="7">
    <location>
        <begin position="1"/>
        <end position="30"/>
    </location>
</feature>
<dbReference type="Pfam" id="PF01607">
    <property type="entry name" value="CBM_14"/>
    <property type="match status" value="1"/>
</dbReference>
<dbReference type="InterPro" id="IPR001223">
    <property type="entry name" value="Glyco_hydro18_cat"/>
</dbReference>
<proteinExistence type="inferred from homology"/>
<dbReference type="InterPro" id="IPR011583">
    <property type="entry name" value="Chitinase_II/V-like_cat"/>
</dbReference>
<dbReference type="STRING" id="70415.A0A5S6QTU3"/>
<dbReference type="SMART" id="SM00636">
    <property type="entry name" value="Glyco_18"/>
    <property type="match status" value="1"/>
</dbReference>
<sequence>MSFPAALRRRSGFLKVHILILTILALASHAQHKKRQSNGEFIRGCYMVNWAQYRPYNGSYFAKDYESGLCSHVFLAFATISDKYEVMTREWNDIGAFYSVMRNFKQQDPNLKVLLSLGGWSFDTKKFRKISSSAEIRGIFVASLLRFLRAHGFDGFDLDWEYPENASDRLGLVELCKNIAERFQWERKRGKHPELLLTAAVPASPDKVEKGYDVPALARCLDFVNVMAYDFHGSWELRTGVNSPFAVRHSHSPRDAALSTVGAAKLWFTKGMPKEKIVIGLPTYGRGWTLLNTADPSVGSEAIGASTALNYTRADGVIAFYECCELLKQGARSFRDKETGAAILVQGNQWFSYDDRESFKRKLQWIREERYGGAFVWSLDTDDFKGIFCPQFNGLKYPLVRTMDSMLRGEYEVEDNSSDFSKEPLYNCPDCSSVPARAAVSTAEPGEVVITEAAPVGVLPETFDCPYDGLFLNPHNENSFYNCSGGNALKMYCENGTSFSIKSGMCSQPSESTSSLHLTIKPSANASPNCTDDVYATSSIRAQNVSSTLASLLLPVYELSPAELESFSTEETKSYHEDTIAPNDFVATSEVEMTATYSFNSNEWITENDYELATQKPS</sequence>
<dbReference type="AlphaFoldDB" id="A0A5S6QTU3"/>
<dbReference type="Gene3D" id="3.20.20.80">
    <property type="entry name" value="Glycosidases"/>
    <property type="match status" value="1"/>
</dbReference>
<evidence type="ECO:0000256" key="5">
    <source>
        <dbReference type="ARBA" id="ARBA00023295"/>
    </source>
</evidence>
<comment type="similarity">
    <text evidence="1">Belongs to the glycosyl hydrolase 18 family. Chitinase class II subfamily.</text>
</comment>
<dbReference type="GO" id="GO:0004568">
    <property type="term" value="F:chitinase activity"/>
    <property type="evidence" value="ECO:0007669"/>
    <property type="project" value="UniProtKB-ARBA"/>
</dbReference>
<evidence type="ECO:0000256" key="6">
    <source>
        <dbReference type="RuleBase" id="RU000489"/>
    </source>
</evidence>
<protein>
    <submittedName>
        <fullName evidence="11">Chitin-binding type-2 domain-containing protein</fullName>
    </submittedName>
</protein>
<dbReference type="PANTHER" id="PTHR11177:SF400">
    <property type="entry name" value="ENDOCHITINASE-RELATED"/>
    <property type="match status" value="1"/>
</dbReference>
<evidence type="ECO:0000313" key="10">
    <source>
        <dbReference type="Proteomes" id="UP000046395"/>
    </source>
</evidence>
<keyword evidence="3 6" id="KW-0378">Hydrolase</keyword>
<keyword evidence="5 6" id="KW-0326">Glycosidase</keyword>
<dbReference type="PROSITE" id="PS50940">
    <property type="entry name" value="CHIT_BIND_II"/>
    <property type="match status" value="1"/>
</dbReference>
<dbReference type="SUPFAM" id="SSF54556">
    <property type="entry name" value="Chitinase insertion domain"/>
    <property type="match status" value="1"/>
</dbReference>
<evidence type="ECO:0000313" key="11">
    <source>
        <dbReference type="WBParaSite" id="TMUE_2000010312.1"/>
    </source>
</evidence>
<dbReference type="SUPFAM" id="SSF57625">
    <property type="entry name" value="Invertebrate chitin-binding proteins"/>
    <property type="match status" value="1"/>
</dbReference>
<dbReference type="GO" id="GO:0008061">
    <property type="term" value="F:chitin binding"/>
    <property type="evidence" value="ECO:0007669"/>
    <property type="project" value="UniProtKB-KW"/>
</dbReference>